<keyword evidence="9" id="KW-0234">DNA repair</keyword>
<keyword evidence="8" id="KW-0647">Proteasome</keyword>
<dbReference type="AlphaFoldDB" id="A0A0D3CC68"/>
<proteinExistence type="inferred from homology"/>
<dbReference type="InterPro" id="IPR016050">
    <property type="entry name" value="Proteasome_bsu_CS"/>
</dbReference>
<dbReference type="FunFam" id="1.10.340.30:FF:000012">
    <property type="entry name" value="N-glycosylase/DNA lyase"/>
    <property type="match status" value="1"/>
</dbReference>
<dbReference type="GO" id="GO:0006285">
    <property type="term" value="P:base-excision repair, AP site formation"/>
    <property type="evidence" value="ECO:0007669"/>
    <property type="project" value="TreeGrafter"/>
</dbReference>
<keyword evidence="6" id="KW-0227">DNA damage</keyword>
<dbReference type="Gramene" id="Bo5g034740.1">
    <property type="protein sequence ID" value="Bo5g034740.1"/>
    <property type="gene ID" value="Bo5g034740"/>
</dbReference>
<comment type="similarity">
    <text evidence="2">Belongs to the type-1 OGG1 family.</text>
</comment>
<evidence type="ECO:0000256" key="16">
    <source>
        <dbReference type="SAM" id="MobiDB-lite"/>
    </source>
</evidence>
<evidence type="ECO:0000256" key="11">
    <source>
        <dbReference type="ARBA" id="ARBA00023242"/>
    </source>
</evidence>
<dbReference type="InterPro" id="IPR011257">
    <property type="entry name" value="DNA_glycosylase"/>
</dbReference>
<comment type="subunit">
    <text evidence="3">Component of the 20S core complex of the 26S proteasome. The 26S proteasome is composed of a core protease (CP), known as the 20S proteasome, capped at one or both ends by the 19S regulatory particle (RP/PA700). The 20S proteasome core is composed of 28 subunits that are arranged in four stacked rings, resulting in a barrel-shaped structure. The two end rings are each formed by seven alpha subunits, and the two central rings are each formed by seven beta subunits. The catalytic chamber with the active sites is on the inside of the barrel.</text>
</comment>
<dbReference type="Gene3D" id="3.30.310.40">
    <property type="match status" value="1"/>
</dbReference>
<evidence type="ECO:0000256" key="1">
    <source>
        <dbReference type="ARBA" id="ARBA00004123"/>
    </source>
</evidence>
<evidence type="ECO:0000259" key="18">
    <source>
        <dbReference type="SMART" id="SM00478"/>
    </source>
</evidence>
<dbReference type="InterPro" id="IPR033811">
    <property type="entry name" value="Proteasome_beta_3"/>
</dbReference>
<dbReference type="GO" id="GO:0019774">
    <property type="term" value="C:proteasome core complex, beta-subunit complex"/>
    <property type="evidence" value="ECO:0007669"/>
    <property type="project" value="InterPro"/>
</dbReference>
<dbReference type="InterPro" id="IPR023170">
    <property type="entry name" value="HhH_base_excis_C"/>
</dbReference>
<feature type="domain" description="HhH-GPD" evidence="18">
    <location>
        <begin position="160"/>
        <end position="333"/>
    </location>
</feature>
<keyword evidence="12" id="KW-0511">Multifunctional enzyme</keyword>
<evidence type="ECO:0000313" key="19">
    <source>
        <dbReference type="EnsemblPlants" id="Bo5g034740.1"/>
    </source>
</evidence>
<keyword evidence="20" id="KW-1185">Reference proteome</keyword>
<dbReference type="EnsemblPlants" id="Bo5g034740.1">
    <property type="protein sequence ID" value="Bo5g034740.1"/>
    <property type="gene ID" value="Bo5g034740"/>
</dbReference>
<dbReference type="GO" id="GO:0034039">
    <property type="term" value="F:8-oxo-7,8-dihydroguanine DNA N-glycosylase activity"/>
    <property type="evidence" value="ECO:0007669"/>
    <property type="project" value="TreeGrafter"/>
</dbReference>
<comment type="function">
    <text evidence="14">Non-catalytic component of the proteasome, a multicatalytic proteinase complex which is characterized by its ability to cleave peptides with Arg, Phe, Tyr, Leu, and Glu adjacent to the leaving group at neutral or slightly basic pH. The proteasome has an ATP-dependent proteolytic activity.</text>
</comment>
<dbReference type="PANTHER" id="PTHR10242">
    <property type="entry name" value="8-OXOGUANINE DNA GLYCOSYLASE"/>
    <property type="match status" value="1"/>
</dbReference>
<evidence type="ECO:0000256" key="2">
    <source>
        <dbReference type="ARBA" id="ARBA00010679"/>
    </source>
</evidence>
<evidence type="ECO:0000256" key="17">
    <source>
        <dbReference type="SAM" id="Phobius"/>
    </source>
</evidence>
<dbReference type="Gene3D" id="3.60.20.10">
    <property type="entry name" value="Glutamine Phosphoribosylpyrophosphate, subunit 1, domain 1"/>
    <property type="match status" value="1"/>
</dbReference>
<evidence type="ECO:0000256" key="3">
    <source>
        <dbReference type="ARBA" id="ARBA00011517"/>
    </source>
</evidence>
<sequence length="731" mass="82166">MKRPRPPSPPSISAAAKPPLSPPPTPILKQKLQRTGAPKWLPLKLTQTELTLPLTFPTGQTFRWKQTGPVQYSGSIGPHLVSLRQRAGDDDTISYCLHRSASPKAAELALLDFLNAEISLAELWSDFEIKDPGFGEVAKHLRGARVLRQDPLECLIQFLCSSNNNIARITKMVDFVSSLGLYLGEVEGFEFHQFPSLERLSRVSEDELRKAGFGYRAKYITGTVSALQSKPGGGDEWLLSLRKLDLQDAIAALCTLPGVGPKVAACIALFSLDQHSAIPVDTHVWQIATRYLVPDLAGAKLTLKLCSRVAEAFVSKYGEYAGWAQTLLFIAELPAQKALLQSSQSIQLIFEYNGSAVVAMVGKNCFAIASDRRLGVQLQTIATDFQRISKIHDRVFIGLSGLATDVQTLYQRLVFRHKLYQLREERDMKPETFASLVSAILYEKRFGPYLCQPVIAGLGEDDKPFICTMDSIGAKELAKDFVVSGTASESLYGACEAMYKPDMEAEELFETISQALLLSVDRDCLSGWGGHVYVVTLCPSPWDVLCYVENFCVASLAKAALILIVAYLFLFFIYMLYKIGFWHCIIHGFFRFLWALVSCWFYILSNCCTFFCYDLLHTKRRRRRRNRRYSEDGYDYSDEDNDDGGSFRYHRSRREMRKEERLRKSLRPRSHRVRVGVRKDHPTFDLGLSQHAGGGPGGVGPVHGIRVSRESQFAQKGSKRRARVYHGPRRI</sequence>
<dbReference type="Gene3D" id="1.10.340.30">
    <property type="entry name" value="Hypothetical protein, domain 2"/>
    <property type="match status" value="1"/>
</dbReference>
<evidence type="ECO:0000256" key="10">
    <source>
        <dbReference type="ARBA" id="ARBA00023239"/>
    </source>
</evidence>
<dbReference type="eggNOG" id="KOG0180">
    <property type="taxonomic scope" value="Eukaryota"/>
</dbReference>
<accession>A0A0D3CC68</accession>
<keyword evidence="13" id="KW-0326">Glycosidase</keyword>
<keyword evidence="17" id="KW-0472">Membrane</keyword>
<dbReference type="CDD" id="cd03759">
    <property type="entry name" value="proteasome_beta_type_3"/>
    <property type="match status" value="1"/>
</dbReference>
<dbReference type="Pfam" id="PF00730">
    <property type="entry name" value="HhH-GPD"/>
    <property type="match status" value="1"/>
</dbReference>
<evidence type="ECO:0000256" key="12">
    <source>
        <dbReference type="ARBA" id="ARBA00023268"/>
    </source>
</evidence>
<dbReference type="PROSITE" id="PS00854">
    <property type="entry name" value="PROTEASOME_BETA_1"/>
    <property type="match status" value="1"/>
</dbReference>
<dbReference type="eggNOG" id="KOG2875">
    <property type="taxonomic scope" value="Eukaryota"/>
</dbReference>
<keyword evidence="17" id="KW-0812">Transmembrane</keyword>
<keyword evidence="17" id="KW-1133">Transmembrane helix</keyword>
<dbReference type="SUPFAM" id="SSF48150">
    <property type="entry name" value="DNA-glycosylase"/>
    <property type="match status" value="1"/>
</dbReference>
<dbReference type="EC" id="4.2.99.18" evidence="4"/>
<dbReference type="InterPro" id="IPR012904">
    <property type="entry name" value="OGG_N"/>
</dbReference>
<dbReference type="GO" id="GO:0003684">
    <property type="term" value="F:damaged DNA binding"/>
    <property type="evidence" value="ECO:0007669"/>
    <property type="project" value="InterPro"/>
</dbReference>
<dbReference type="PROSITE" id="PS51476">
    <property type="entry name" value="PROTEASOME_BETA_2"/>
    <property type="match status" value="1"/>
</dbReference>
<organism evidence="19 20">
    <name type="scientific">Brassica oleracea var. oleracea</name>
    <dbReference type="NCBI Taxonomy" id="109376"/>
    <lineage>
        <taxon>Eukaryota</taxon>
        <taxon>Viridiplantae</taxon>
        <taxon>Streptophyta</taxon>
        <taxon>Embryophyta</taxon>
        <taxon>Tracheophyta</taxon>
        <taxon>Spermatophyta</taxon>
        <taxon>Magnoliopsida</taxon>
        <taxon>eudicotyledons</taxon>
        <taxon>Gunneridae</taxon>
        <taxon>Pentapetalae</taxon>
        <taxon>rosids</taxon>
        <taxon>malvids</taxon>
        <taxon>Brassicales</taxon>
        <taxon>Brassicaceae</taxon>
        <taxon>Brassiceae</taxon>
        <taxon>Brassica</taxon>
    </lineage>
</organism>
<dbReference type="InterPro" id="IPR003265">
    <property type="entry name" value="HhH-GPD_domain"/>
</dbReference>
<keyword evidence="10" id="KW-0456">Lyase</keyword>
<evidence type="ECO:0000256" key="5">
    <source>
        <dbReference type="ARBA" id="ARBA00022490"/>
    </source>
</evidence>
<dbReference type="SUPFAM" id="SSF56235">
    <property type="entry name" value="N-terminal nucleophile aminohydrolases (Ntn hydrolases)"/>
    <property type="match status" value="1"/>
</dbReference>
<evidence type="ECO:0000256" key="7">
    <source>
        <dbReference type="ARBA" id="ARBA00022801"/>
    </source>
</evidence>
<dbReference type="FunFam" id="3.60.20.10:FF:000032">
    <property type="entry name" value="Proteasome subunit beta"/>
    <property type="match status" value="1"/>
</dbReference>
<dbReference type="STRING" id="109376.A0A0D3CC68"/>
<reference evidence="19 20" key="1">
    <citation type="journal article" date="2014" name="Genome Biol.">
        <title>Transcriptome and methylome profiling reveals relics of genome dominance in the mesopolyploid Brassica oleracea.</title>
        <authorList>
            <person name="Parkin I.A."/>
            <person name="Koh C."/>
            <person name="Tang H."/>
            <person name="Robinson S.J."/>
            <person name="Kagale S."/>
            <person name="Clarke W.E."/>
            <person name="Town C.D."/>
            <person name="Nixon J."/>
            <person name="Krishnakumar V."/>
            <person name="Bidwell S.L."/>
            <person name="Denoeud F."/>
            <person name="Belcram H."/>
            <person name="Links M.G."/>
            <person name="Just J."/>
            <person name="Clarke C."/>
            <person name="Bender T."/>
            <person name="Huebert T."/>
            <person name="Mason A.S."/>
            <person name="Pires J.C."/>
            <person name="Barker G."/>
            <person name="Moore J."/>
            <person name="Walley P.G."/>
            <person name="Manoli S."/>
            <person name="Batley J."/>
            <person name="Edwards D."/>
            <person name="Nelson M.N."/>
            <person name="Wang X."/>
            <person name="Paterson A.H."/>
            <person name="King G."/>
            <person name="Bancroft I."/>
            <person name="Chalhoub B."/>
            <person name="Sharpe A.G."/>
        </authorList>
    </citation>
    <scope>NUCLEOTIDE SEQUENCE</scope>
    <source>
        <strain evidence="19 20">cv. TO1000</strain>
    </source>
</reference>
<keyword evidence="7" id="KW-0378">Hydrolase</keyword>
<dbReference type="InterPro" id="IPR023333">
    <property type="entry name" value="Proteasome_suB-type"/>
</dbReference>
<dbReference type="InterPro" id="IPR052054">
    <property type="entry name" value="Oxidative_DNA_repair_enzyme"/>
</dbReference>
<evidence type="ECO:0000256" key="13">
    <source>
        <dbReference type="ARBA" id="ARBA00023295"/>
    </source>
</evidence>
<dbReference type="PANTHER" id="PTHR10242:SF2">
    <property type="entry name" value="N-GLYCOSYLASE_DNA LYASE"/>
    <property type="match status" value="1"/>
</dbReference>
<dbReference type="Gene3D" id="1.10.1670.10">
    <property type="entry name" value="Helix-hairpin-Helix base-excision DNA repair enzymes (C-terminal)"/>
    <property type="match status" value="1"/>
</dbReference>
<dbReference type="InterPro" id="IPR001353">
    <property type="entry name" value="Proteasome_sua/b"/>
</dbReference>
<feature type="region of interest" description="Disordered" evidence="16">
    <location>
        <begin position="1"/>
        <end position="25"/>
    </location>
</feature>
<protein>
    <recommendedName>
        <fullName evidence="4">DNA-(apurinic or apyrimidinic site) lyase</fullName>
        <ecNumber evidence="4">4.2.99.18</ecNumber>
    </recommendedName>
</protein>
<feature type="transmembrane region" description="Helical" evidence="17">
    <location>
        <begin position="589"/>
        <end position="616"/>
    </location>
</feature>
<feature type="compositionally biased region" description="Pro residues" evidence="16">
    <location>
        <begin position="1"/>
        <end position="10"/>
    </location>
</feature>
<dbReference type="CDD" id="cd00056">
    <property type="entry name" value="ENDO3c"/>
    <property type="match status" value="1"/>
</dbReference>
<dbReference type="Pfam" id="PF07934">
    <property type="entry name" value="OGG_N"/>
    <property type="match status" value="1"/>
</dbReference>
<evidence type="ECO:0000256" key="14">
    <source>
        <dbReference type="ARBA" id="ARBA00024953"/>
    </source>
</evidence>
<dbReference type="GO" id="GO:0006289">
    <property type="term" value="P:nucleotide-excision repair"/>
    <property type="evidence" value="ECO:0007669"/>
    <property type="project" value="InterPro"/>
</dbReference>
<evidence type="ECO:0000256" key="6">
    <source>
        <dbReference type="ARBA" id="ARBA00022763"/>
    </source>
</evidence>
<evidence type="ECO:0000256" key="8">
    <source>
        <dbReference type="ARBA" id="ARBA00022942"/>
    </source>
</evidence>
<dbReference type="SMART" id="SM00478">
    <property type="entry name" value="ENDO3c"/>
    <property type="match status" value="1"/>
</dbReference>
<dbReference type="Pfam" id="PF00227">
    <property type="entry name" value="Proteasome"/>
    <property type="match status" value="1"/>
</dbReference>
<dbReference type="GO" id="GO:0043161">
    <property type="term" value="P:proteasome-mediated ubiquitin-dependent protein catabolic process"/>
    <property type="evidence" value="ECO:0007669"/>
    <property type="project" value="InterPro"/>
</dbReference>
<evidence type="ECO:0000313" key="20">
    <source>
        <dbReference type="Proteomes" id="UP000032141"/>
    </source>
</evidence>
<dbReference type="FunFam" id="1.10.1670.10:FF:000005">
    <property type="entry name" value="N-glycosylase/DNA lyase OGG1"/>
    <property type="match status" value="1"/>
</dbReference>
<dbReference type="SUPFAM" id="SSF55945">
    <property type="entry name" value="TATA-box binding protein-like"/>
    <property type="match status" value="1"/>
</dbReference>
<dbReference type="GO" id="GO:0140078">
    <property type="term" value="F:class I DNA-(apurinic or apyrimidinic site) endonuclease activity"/>
    <property type="evidence" value="ECO:0007669"/>
    <property type="project" value="UniProtKB-EC"/>
</dbReference>
<reference evidence="19" key="2">
    <citation type="submission" date="2015-03" db="UniProtKB">
        <authorList>
            <consortium name="EnsemblPlants"/>
        </authorList>
    </citation>
    <scope>IDENTIFICATION</scope>
</reference>
<name>A0A0D3CC68_BRAOL</name>
<evidence type="ECO:0000256" key="4">
    <source>
        <dbReference type="ARBA" id="ARBA00012720"/>
    </source>
</evidence>
<feature type="transmembrane region" description="Helical" evidence="17">
    <location>
        <begin position="559"/>
        <end position="577"/>
    </location>
</feature>
<comment type="subcellular location">
    <subcellularLocation>
        <location evidence="1">Nucleus</location>
    </subcellularLocation>
</comment>
<evidence type="ECO:0000256" key="15">
    <source>
        <dbReference type="ARBA" id="ARBA00044632"/>
    </source>
</evidence>
<keyword evidence="5" id="KW-0963">Cytoplasm</keyword>
<dbReference type="HOGENOM" id="CLU_379178_0_0_1"/>
<keyword evidence="11" id="KW-0539">Nucleus</keyword>
<evidence type="ECO:0000256" key="9">
    <source>
        <dbReference type="ARBA" id="ARBA00023204"/>
    </source>
</evidence>
<dbReference type="InterPro" id="IPR029055">
    <property type="entry name" value="Ntn_hydrolases_N"/>
</dbReference>
<dbReference type="GO" id="GO:0005634">
    <property type="term" value="C:nucleus"/>
    <property type="evidence" value="ECO:0007669"/>
    <property type="project" value="UniProtKB-SubCell"/>
</dbReference>
<dbReference type="Proteomes" id="UP000032141">
    <property type="component" value="Chromosome C5"/>
</dbReference>
<comment type="catalytic activity">
    <reaction evidence="15">
        <text>2'-deoxyribonucleotide-(2'-deoxyribose 5'-phosphate)-2'-deoxyribonucleotide-DNA = a 3'-end 2'-deoxyribonucleotide-(2,3-dehydro-2,3-deoxyribose 5'-phosphate)-DNA + a 5'-end 5'-phospho-2'-deoxyribonucleoside-DNA + H(+)</text>
        <dbReference type="Rhea" id="RHEA:66592"/>
        <dbReference type="Rhea" id="RHEA-COMP:13180"/>
        <dbReference type="Rhea" id="RHEA-COMP:16897"/>
        <dbReference type="Rhea" id="RHEA-COMP:17067"/>
        <dbReference type="ChEBI" id="CHEBI:15378"/>
        <dbReference type="ChEBI" id="CHEBI:136412"/>
        <dbReference type="ChEBI" id="CHEBI:157695"/>
        <dbReference type="ChEBI" id="CHEBI:167181"/>
        <dbReference type="EC" id="4.2.99.18"/>
    </reaction>
</comment>